<dbReference type="AlphaFoldDB" id="A6INR6"/>
<dbReference type="Proteomes" id="UP000234681">
    <property type="component" value="Chromosome 9"/>
</dbReference>
<proteinExistence type="predicted"/>
<sequence length="27" mass="3043">MYELMETERAQLMGLCHPPSGGPFLFS</sequence>
<reference evidence="1 2" key="1">
    <citation type="submission" date="2005-09" db="EMBL/GenBank/DDBJ databases">
        <authorList>
            <person name="Mural R.J."/>
            <person name="Li P.W."/>
            <person name="Adams M.D."/>
            <person name="Amanatides P.G."/>
            <person name="Baden-Tillson H."/>
            <person name="Barnstead M."/>
            <person name="Chin S.H."/>
            <person name="Dew I."/>
            <person name="Evans C.A."/>
            <person name="Ferriera S."/>
            <person name="Flanigan M."/>
            <person name="Fosler C."/>
            <person name="Glodek A."/>
            <person name="Gu Z."/>
            <person name="Holt R.A."/>
            <person name="Jennings D."/>
            <person name="Kraft C.L."/>
            <person name="Lu F."/>
            <person name="Nguyen T."/>
            <person name="Nusskern D.R."/>
            <person name="Pfannkoch C.M."/>
            <person name="Sitter C."/>
            <person name="Sutton G.G."/>
            <person name="Venter J.C."/>
            <person name="Wang Z."/>
            <person name="Woodage T."/>
            <person name="Zheng X.H."/>
            <person name="Zhong F."/>
        </authorList>
    </citation>
    <scope>NUCLEOTIDE SEQUENCE [LARGE SCALE GENOMIC DNA]</scope>
    <source>
        <strain>BN</strain>
        <strain evidence="2">Sprague-Dawley</strain>
    </source>
</reference>
<accession>A6INR6</accession>
<name>A6INR6_RAT</name>
<organism evidence="1 2">
    <name type="scientific">Rattus norvegicus</name>
    <name type="common">Rat</name>
    <dbReference type="NCBI Taxonomy" id="10116"/>
    <lineage>
        <taxon>Eukaryota</taxon>
        <taxon>Metazoa</taxon>
        <taxon>Chordata</taxon>
        <taxon>Craniata</taxon>
        <taxon>Vertebrata</taxon>
        <taxon>Euteleostomi</taxon>
        <taxon>Mammalia</taxon>
        <taxon>Eutheria</taxon>
        <taxon>Euarchontoglires</taxon>
        <taxon>Glires</taxon>
        <taxon>Rodentia</taxon>
        <taxon>Myomorpha</taxon>
        <taxon>Muroidea</taxon>
        <taxon>Muridae</taxon>
        <taxon>Murinae</taxon>
        <taxon>Rattus</taxon>
    </lineage>
</organism>
<dbReference type="EMBL" id="CH473965">
    <property type="protein sequence ID" value="EDL99144.1"/>
    <property type="molecule type" value="Genomic_DNA"/>
</dbReference>
<gene>
    <name evidence="1" type="ORF">rCG_22383</name>
</gene>
<evidence type="ECO:0000313" key="2">
    <source>
        <dbReference type="Proteomes" id="UP000234681"/>
    </source>
</evidence>
<protein>
    <submittedName>
        <fullName evidence="1">RCG22383</fullName>
    </submittedName>
</protein>
<evidence type="ECO:0000313" key="1">
    <source>
        <dbReference type="EMBL" id="EDL99144.1"/>
    </source>
</evidence>